<accession>A0A915KYX5</accession>
<evidence type="ECO:0000313" key="1">
    <source>
        <dbReference type="Proteomes" id="UP000887565"/>
    </source>
</evidence>
<protein>
    <submittedName>
        <fullName evidence="2">Uncharacterized protein</fullName>
    </submittedName>
</protein>
<evidence type="ECO:0000313" key="2">
    <source>
        <dbReference type="WBParaSite" id="nRc.2.0.1.t44143-RA"/>
    </source>
</evidence>
<organism evidence="1 2">
    <name type="scientific">Romanomermis culicivorax</name>
    <name type="common">Nematode worm</name>
    <dbReference type="NCBI Taxonomy" id="13658"/>
    <lineage>
        <taxon>Eukaryota</taxon>
        <taxon>Metazoa</taxon>
        <taxon>Ecdysozoa</taxon>
        <taxon>Nematoda</taxon>
        <taxon>Enoplea</taxon>
        <taxon>Dorylaimia</taxon>
        <taxon>Mermithida</taxon>
        <taxon>Mermithoidea</taxon>
        <taxon>Mermithidae</taxon>
        <taxon>Romanomermis</taxon>
    </lineage>
</organism>
<name>A0A915KYX5_ROMCU</name>
<reference evidence="2" key="1">
    <citation type="submission" date="2022-11" db="UniProtKB">
        <authorList>
            <consortium name="WormBaseParasite"/>
        </authorList>
    </citation>
    <scope>IDENTIFICATION</scope>
</reference>
<dbReference type="AlphaFoldDB" id="A0A915KYX5"/>
<dbReference type="Proteomes" id="UP000887565">
    <property type="component" value="Unplaced"/>
</dbReference>
<dbReference type="WBParaSite" id="nRc.2.0.1.t44143-RA">
    <property type="protein sequence ID" value="nRc.2.0.1.t44143-RA"/>
    <property type="gene ID" value="nRc.2.0.1.g44143"/>
</dbReference>
<keyword evidence="1" id="KW-1185">Reference proteome</keyword>
<proteinExistence type="predicted"/>
<sequence length="221" mass="24631">TLSNFDSNGLKVAQEFSSVPLAPEPNETSDNGNEQVWALDDGATASVLPKIERIDPHGPTLPLINEGSACNQASKPIKNKKSTDEFSTNAKLNFLALQMRNFKIQNFQNIGNELCREAQWHMDPAWQSLQLDATSFLQQGDIIAQFTGDALTIWPCRQVNASPIYKNHKINGTCYEYMPAIVEEQPGGEDLLALSQRVDCTKQYTLTKLTKPSKLKRAPYM</sequence>